<protein>
    <submittedName>
        <fullName evidence="2">Alcohol acetyltransferase</fullName>
    </submittedName>
</protein>
<dbReference type="Pfam" id="PF07247">
    <property type="entry name" value="AATase"/>
    <property type="match status" value="1"/>
</dbReference>
<organism evidence="2 3">
    <name type="scientific">Neonectria magnoliae</name>
    <dbReference type="NCBI Taxonomy" id="2732573"/>
    <lineage>
        <taxon>Eukaryota</taxon>
        <taxon>Fungi</taxon>
        <taxon>Dikarya</taxon>
        <taxon>Ascomycota</taxon>
        <taxon>Pezizomycotina</taxon>
        <taxon>Sordariomycetes</taxon>
        <taxon>Hypocreomycetidae</taxon>
        <taxon>Hypocreales</taxon>
        <taxon>Nectriaceae</taxon>
        <taxon>Neonectria</taxon>
    </lineage>
</organism>
<proteinExistence type="predicted"/>
<dbReference type="SUPFAM" id="SSF52777">
    <property type="entry name" value="CoA-dependent acyltransferases"/>
    <property type="match status" value="1"/>
</dbReference>
<evidence type="ECO:0000259" key="1">
    <source>
        <dbReference type="PROSITE" id="PS50011"/>
    </source>
</evidence>
<dbReference type="Pfam" id="PF00069">
    <property type="entry name" value="Pkinase"/>
    <property type="match status" value="1"/>
</dbReference>
<dbReference type="InterPro" id="IPR011009">
    <property type="entry name" value="Kinase-like_dom_sf"/>
</dbReference>
<dbReference type="InterPro" id="IPR000719">
    <property type="entry name" value="Prot_kinase_dom"/>
</dbReference>
<dbReference type="PROSITE" id="PS50011">
    <property type="entry name" value="PROTEIN_KINASE_DOM"/>
    <property type="match status" value="1"/>
</dbReference>
<dbReference type="PANTHER" id="PTHR28037:SF1">
    <property type="entry name" value="ALCOHOL O-ACETYLTRANSFERASE 1-RELATED"/>
    <property type="match status" value="1"/>
</dbReference>
<sequence>MSDHKKFLRYASPNEQRTVTREDFGFYHAVIVGAVYEFGNEIDLESPETFFHPLTRCIWQHPWLCVVVGDKHTDKSFYEQVARIDLENHISIAGASTDDDMRMVQKVLEADVDKPFPPEIPPWRILVVPTQPGKCFIAFSFSHSICDGLSGACFHRSFLEACKTFPDVTASSTVETPTRPLPAPFDTPERLPISWSYLLGPLFAALIPKFLANLLGIQASVSIVDKWSWTASPGSFDPETHHTKVRAFEVEKSLVTNAIVVSRKHGAKLTATIHQLINRALSQAIPDPDVTNFVSQTAINMRKAVGIPEDEMGEFVSGCYLSHPRPSSSGPLTDEEWAAIAECTREFAASAVRLQDQPTGLLRYVPSIRKWTLRGLGETRESSYGMSNLGSMAGGTNAEGAKITKMVFTQPGHASGPPIIFNFASVKGKSLVCTVTWHSGTLGLQVARALAAQLAIAVVQIHDLGYVHGNLHLKNVLLHFPPDLDRLPEEQLYEKFGEPEHKPIIPLKGKSLSPDIPSHAISVVWLGEPSEDMSLSDAHLMLAGFGASFRPSEESRFQSSTPLEIRPPEACFEPTTPLSFPSDIWTLGCTIWAILGHGSLFDNLIANQDVITCEQVDALGRLPPDWWEEWDARSEKFDEAGEPVQGRSMWTWEERFEDSIEDPRRRKYMGSLDDEEKEAFFTMMRWMLAFRPSDRPTAKQVLETAWMRDWALPDFKKASE</sequence>
<dbReference type="EMBL" id="JAZAVK010000010">
    <property type="protein sequence ID" value="KAK7431654.1"/>
    <property type="molecule type" value="Genomic_DNA"/>
</dbReference>
<name>A0ABR1IEG2_9HYPO</name>
<gene>
    <name evidence="2" type="primary">ATF1_1</name>
    <name evidence="2" type="ORF">QQZ08_001873</name>
</gene>
<dbReference type="SUPFAM" id="SSF56112">
    <property type="entry name" value="Protein kinase-like (PK-like)"/>
    <property type="match status" value="1"/>
</dbReference>
<dbReference type="SMART" id="SM00220">
    <property type="entry name" value="S_TKc"/>
    <property type="match status" value="1"/>
</dbReference>
<reference evidence="2 3" key="1">
    <citation type="journal article" date="2025" name="Microbiol. Resour. Announc.">
        <title>Draft genome sequences for Neonectria magnoliae and Neonectria punicea, canker pathogens of Liriodendron tulipifera and Acer saccharum in West Virginia.</title>
        <authorList>
            <person name="Petronek H.M."/>
            <person name="Kasson M.T."/>
            <person name="Metheny A.M."/>
            <person name="Stauder C.M."/>
            <person name="Lovett B."/>
            <person name="Lynch S.C."/>
            <person name="Garnas J.R."/>
            <person name="Kasson L.R."/>
            <person name="Stajich J.E."/>
        </authorList>
    </citation>
    <scope>NUCLEOTIDE SEQUENCE [LARGE SCALE GENOMIC DNA]</scope>
    <source>
        <strain evidence="2 3">NRRL 64651</strain>
    </source>
</reference>
<dbReference type="Proteomes" id="UP001498421">
    <property type="component" value="Unassembled WGS sequence"/>
</dbReference>
<accession>A0ABR1IEG2</accession>
<evidence type="ECO:0000313" key="3">
    <source>
        <dbReference type="Proteomes" id="UP001498421"/>
    </source>
</evidence>
<comment type="caution">
    <text evidence="2">The sequence shown here is derived from an EMBL/GenBank/DDBJ whole genome shotgun (WGS) entry which is preliminary data.</text>
</comment>
<dbReference type="InterPro" id="IPR052058">
    <property type="entry name" value="Alcohol_O-acetyltransferase"/>
</dbReference>
<dbReference type="InterPro" id="IPR010828">
    <property type="entry name" value="Atf2/Sli1-like"/>
</dbReference>
<keyword evidence="3" id="KW-1185">Reference proteome</keyword>
<dbReference type="InterPro" id="IPR023213">
    <property type="entry name" value="CAT-like_dom_sf"/>
</dbReference>
<dbReference type="Gene3D" id="3.30.559.10">
    <property type="entry name" value="Chloramphenicol acetyltransferase-like domain"/>
    <property type="match status" value="1"/>
</dbReference>
<dbReference type="PANTHER" id="PTHR28037">
    <property type="entry name" value="ALCOHOL O-ACETYLTRANSFERASE 1-RELATED"/>
    <property type="match status" value="1"/>
</dbReference>
<dbReference type="Gene3D" id="1.10.510.10">
    <property type="entry name" value="Transferase(Phosphotransferase) domain 1"/>
    <property type="match status" value="1"/>
</dbReference>
<evidence type="ECO:0000313" key="2">
    <source>
        <dbReference type="EMBL" id="KAK7431654.1"/>
    </source>
</evidence>
<feature type="domain" description="Protein kinase" evidence="1">
    <location>
        <begin position="301"/>
        <end position="707"/>
    </location>
</feature>